<reference evidence="1 2" key="1">
    <citation type="submission" date="2020-08" db="EMBL/GenBank/DDBJ databases">
        <title>Genomic Encyclopedia of Type Strains, Phase III (KMG-III): the genomes of soil and plant-associated and newly described type strains.</title>
        <authorList>
            <person name="Whitman W."/>
        </authorList>
    </citation>
    <scope>NUCLEOTIDE SEQUENCE [LARGE SCALE GENOMIC DNA]</scope>
    <source>
        <strain evidence="1 2">CECT 8305</strain>
    </source>
</reference>
<dbReference type="EMBL" id="JACHJL010000014">
    <property type="protein sequence ID" value="MBB5938149.1"/>
    <property type="molecule type" value="Genomic_DNA"/>
</dbReference>
<dbReference type="Proteomes" id="UP000588098">
    <property type="component" value="Unassembled WGS sequence"/>
</dbReference>
<proteinExistence type="predicted"/>
<organism evidence="1 2">
    <name type="scientific">Streptomyces zagrosensis</name>
    <dbReference type="NCBI Taxonomy" id="1042984"/>
    <lineage>
        <taxon>Bacteria</taxon>
        <taxon>Bacillati</taxon>
        <taxon>Actinomycetota</taxon>
        <taxon>Actinomycetes</taxon>
        <taxon>Kitasatosporales</taxon>
        <taxon>Streptomycetaceae</taxon>
        <taxon>Streptomyces</taxon>
    </lineage>
</organism>
<protein>
    <submittedName>
        <fullName evidence="1">Uncharacterized protein</fullName>
    </submittedName>
</protein>
<evidence type="ECO:0000313" key="1">
    <source>
        <dbReference type="EMBL" id="MBB5938149.1"/>
    </source>
</evidence>
<comment type="caution">
    <text evidence="1">The sequence shown here is derived from an EMBL/GenBank/DDBJ whole genome shotgun (WGS) entry which is preliminary data.</text>
</comment>
<name>A0A7W9QDQ1_9ACTN</name>
<keyword evidence="2" id="KW-1185">Reference proteome</keyword>
<gene>
    <name evidence="1" type="ORF">FHS42_005233</name>
</gene>
<evidence type="ECO:0000313" key="2">
    <source>
        <dbReference type="Proteomes" id="UP000588098"/>
    </source>
</evidence>
<dbReference type="RefSeq" id="WP_184575675.1">
    <property type="nucleotide sequence ID" value="NZ_JACHJL010000014.1"/>
</dbReference>
<sequence length="90" mass="9740">MARAATAIRVAPQTRGHLAELARERGLSVGRYVELLAQQATEAQRAERLAADRAVLRDLTGCGLSDADFDQAPDVLRHAYRLAAAKVRTA</sequence>
<dbReference type="AlphaFoldDB" id="A0A7W9QDQ1"/>
<accession>A0A7W9QDQ1</accession>